<evidence type="ECO:0000256" key="1">
    <source>
        <dbReference type="ARBA" id="ARBA00022553"/>
    </source>
</evidence>
<name>A0A1M4S7U2_9BACT</name>
<dbReference type="Gene3D" id="3.40.50.2300">
    <property type="match status" value="1"/>
</dbReference>
<dbReference type="GO" id="GO:0000160">
    <property type="term" value="P:phosphorelay signal transduction system"/>
    <property type="evidence" value="ECO:0007669"/>
    <property type="project" value="InterPro"/>
</dbReference>
<keyword evidence="5" id="KW-1185">Reference proteome</keyword>
<dbReference type="PANTHER" id="PTHR44591">
    <property type="entry name" value="STRESS RESPONSE REGULATOR PROTEIN 1"/>
    <property type="match status" value="1"/>
</dbReference>
<evidence type="ECO:0000256" key="2">
    <source>
        <dbReference type="PROSITE-ProRule" id="PRU00169"/>
    </source>
</evidence>
<evidence type="ECO:0000313" key="5">
    <source>
        <dbReference type="Proteomes" id="UP000184368"/>
    </source>
</evidence>
<dbReference type="AlphaFoldDB" id="A0A1M4S7U2"/>
<dbReference type="Pfam" id="PF00072">
    <property type="entry name" value="Response_reg"/>
    <property type="match status" value="1"/>
</dbReference>
<feature type="domain" description="Response regulatory" evidence="3">
    <location>
        <begin position="5"/>
        <end position="127"/>
    </location>
</feature>
<reference evidence="4 5" key="1">
    <citation type="submission" date="2016-11" db="EMBL/GenBank/DDBJ databases">
        <authorList>
            <person name="Jaros S."/>
            <person name="Januszkiewicz K."/>
            <person name="Wedrychowicz H."/>
        </authorList>
    </citation>
    <scope>NUCLEOTIDE SEQUENCE [LARGE SCALE GENOMIC DNA]</scope>
    <source>
        <strain evidence="4 5">DSM 26897</strain>
    </source>
</reference>
<keyword evidence="1 2" id="KW-0597">Phosphoprotein</keyword>
<accession>A0A1M4S7U2</accession>
<dbReference type="STRING" id="1302690.BUE76_22880"/>
<dbReference type="InterPro" id="IPR011006">
    <property type="entry name" value="CheY-like_superfamily"/>
</dbReference>
<dbReference type="PANTHER" id="PTHR44591:SF3">
    <property type="entry name" value="RESPONSE REGULATORY DOMAIN-CONTAINING PROTEIN"/>
    <property type="match status" value="1"/>
</dbReference>
<dbReference type="EMBL" id="FQUO01000001">
    <property type="protein sequence ID" value="SHE28276.1"/>
    <property type="molecule type" value="Genomic_DNA"/>
</dbReference>
<feature type="modified residue" description="4-aspartylphosphate" evidence="2">
    <location>
        <position position="61"/>
    </location>
</feature>
<dbReference type="InterPro" id="IPR001789">
    <property type="entry name" value="Sig_transdc_resp-reg_receiver"/>
</dbReference>
<evidence type="ECO:0000313" key="4">
    <source>
        <dbReference type="EMBL" id="SHE28276.1"/>
    </source>
</evidence>
<dbReference type="SMART" id="SM00448">
    <property type="entry name" value="REC"/>
    <property type="match status" value="1"/>
</dbReference>
<proteinExistence type="predicted"/>
<dbReference type="InterPro" id="IPR050595">
    <property type="entry name" value="Bact_response_regulator"/>
</dbReference>
<dbReference type="OrthoDB" id="1121174at2"/>
<gene>
    <name evidence="4" type="ORF">SAMN05444008_1014</name>
</gene>
<evidence type="ECO:0000259" key="3">
    <source>
        <dbReference type="PROSITE" id="PS50110"/>
    </source>
</evidence>
<dbReference type="SUPFAM" id="SSF52172">
    <property type="entry name" value="CheY-like"/>
    <property type="match status" value="1"/>
</dbReference>
<protein>
    <submittedName>
        <fullName evidence="4">Response regulator receiver domain-containing protein</fullName>
    </submittedName>
</protein>
<dbReference type="RefSeq" id="WP_073038801.1">
    <property type="nucleotide sequence ID" value="NZ_FQUO01000001.1"/>
</dbReference>
<dbReference type="Proteomes" id="UP000184368">
    <property type="component" value="Unassembled WGS sequence"/>
</dbReference>
<sequence length="137" mass="16218">MKRFQVYWVDDEKEEREIIQQIFEEQIKEIELVLFDDGSILLDQLRDQSFIDQHPSLIVTDLNMPGLDGREVMRQIASESDMRHIPMVIFSSSNNRLDSFYLTFFKATRYVKPTNASEYKEVINKILEKHLCNEADV</sequence>
<dbReference type="PROSITE" id="PS50110">
    <property type="entry name" value="RESPONSE_REGULATORY"/>
    <property type="match status" value="1"/>
</dbReference>
<organism evidence="4 5">
    <name type="scientific">Cnuella takakiae</name>
    <dbReference type="NCBI Taxonomy" id="1302690"/>
    <lineage>
        <taxon>Bacteria</taxon>
        <taxon>Pseudomonadati</taxon>
        <taxon>Bacteroidota</taxon>
        <taxon>Chitinophagia</taxon>
        <taxon>Chitinophagales</taxon>
        <taxon>Chitinophagaceae</taxon>
        <taxon>Cnuella</taxon>
    </lineage>
</organism>